<evidence type="ECO:0000313" key="1">
    <source>
        <dbReference type="EMBL" id="KAH9501393.1"/>
    </source>
</evidence>
<sequence>MFEPDEMMMKRVFFLLLMFAHKQNMQAVRSIQAGSLNLSAFTSYPQQREYILRLLDFLFFPYLS</sequence>
<proteinExistence type="predicted"/>
<reference evidence="1" key="2">
    <citation type="journal article" date="2022" name="Res Sq">
        <title>Comparative Genomics Reveals Insights into the Divergent Evolution of Astigmatic Mites and Household Pest Adaptations.</title>
        <authorList>
            <person name="Xiong Q."/>
            <person name="Wan A.T.-Y."/>
            <person name="Liu X.-Y."/>
            <person name="Fung C.S.-H."/>
            <person name="Xiao X."/>
            <person name="Malainual N."/>
            <person name="Hou J."/>
            <person name="Wang L."/>
            <person name="Wang M."/>
            <person name="Yang K."/>
            <person name="Cui Y."/>
            <person name="Leung E."/>
            <person name="Nong W."/>
            <person name="Shin S.-K."/>
            <person name="Au S."/>
            <person name="Jeong K.Y."/>
            <person name="Chew F.T."/>
            <person name="Hui J."/>
            <person name="Leung T.F."/>
            <person name="Tungtrongchitr A."/>
            <person name="Zhong N."/>
            <person name="Liu Z."/>
            <person name="Tsui S."/>
        </authorList>
    </citation>
    <scope>NUCLEOTIDE SEQUENCE</scope>
    <source>
        <strain evidence="1">Derf</strain>
        <tissue evidence="1">Whole organism</tissue>
    </source>
</reference>
<evidence type="ECO:0000313" key="2">
    <source>
        <dbReference type="Proteomes" id="UP000790347"/>
    </source>
</evidence>
<name>A0A922L3A0_DERFA</name>
<organism evidence="1 2">
    <name type="scientific">Dermatophagoides farinae</name>
    <name type="common">American house dust mite</name>
    <dbReference type="NCBI Taxonomy" id="6954"/>
    <lineage>
        <taxon>Eukaryota</taxon>
        <taxon>Metazoa</taxon>
        <taxon>Ecdysozoa</taxon>
        <taxon>Arthropoda</taxon>
        <taxon>Chelicerata</taxon>
        <taxon>Arachnida</taxon>
        <taxon>Acari</taxon>
        <taxon>Acariformes</taxon>
        <taxon>Sarcoptiformes</taxon>
        <taxon>Astigmata</taxon>
        <taxon>Psoroptidia</taxon>
        <taxon>Analgoidea</taxon>
        <taxon>Pyroglyphidae</taxon>
        <taxon>Dermatophagoidinae</taxon>
        <taxon>Dermatophagoides</taxon>
    </lineage>
</organism>
<accession>A0A922L3A0</accession>
<keyword evidence="2" id="KW-1185">Reference proteome</keyword>
<gene>
    <name evidence="1" type="ORF">DERF_012240</name>
</gene>
<protein>
    <submittedName>
        <fullName evidence="1">Uncharacterized protein</fullName>
    </submittedName>
</protein>
<dbReference type="Proteomes" id="UP000790347">
    <property type="component" value="Unassembled WGS sequence"/>
</dbReference>
<comment type="caution">
    <text evidence="1">The sequence shown here is derived from an EMBL/GenBank/DDBJ whole genome shotgun (WGS) entry which is preliminary data.</text>
</comment>
<dbReference type="EMBL" id="ASGP02000006">
    <property type="protein sequence ID" value="KAH9501393.1"/>
    <property type="molecule type" value="Genomic_DNA"/>
</dbReference>
<reference evidence="1" key="1">
    <citation type="submission" date="2013-05" db="EMBL/GenBank/DDBJ databases">
        <authorList>
            <person name="Yim A.K.Y."/>
            <person name="Chan T.F."/>
            <person name="Ji K.M."/>
            <person name="Liu X.Y."/>
            <person name="Zhou J.W."/>
            <person name="Li R.Q."/>
            <person name="Yang K.Y."/>
            <person name="Li J."/>
            <person name="Li M."/>
            <person name="Law P.T.W."/>
            <person name="Wu Y.L."/>
            <person name="Cai Z.L."/>
            <person name="Qin H."/>
            <person name="Bao Y."/>
            <person name="Leung R.K.K."/>
            <person name="Ng P.K.S."/>
            <person name="Zou J."/>
            <person name="Zhong X.J."/>
            <person name="Ran P.X."/>
            <person name="Zhong N.S."/>
            <person name="Liu Z.G."/>
            <person name="Tsui S.K.W."/>
        </authorList>
    </citation>
    <scope>NUCLEOTIDE SEQUENCE</scope>
    <source>
        <strain evidence="1">Derf</strain>
        <tissue evidence="1">Whole organism</tissue>
    </source>
</reference>
<dbReference type="AlphaFoldDB" id="A0A922L3A0"/>